<reference evidence="4" key="1">
    <citation type="submission" date="2012-10" db="EMBL/GenBank/DDBJ databases">
        <authorList>
            <person name="Iles J."/>
            <person name="Harrison G.A."/>
            <person name="Lyons S."/>
            <person name="Djoko C."/>
            <person name="Tamoufe U."/>
            <person name="Lebreton M."/>
            <person name="Schneider B."/>
            <person name="Fair J."/>
            <person name="Tshala F."/>
            <person name="Kayembe P."/>
            <person name="Muyembe J.J."/>
            <person name="Edidi-Basepeo S."/>
            <person name="Wolfe N."/>
            <person name="Klenerman P."/>
            <person name="Simmonds P."/>
            <person name="Pybus O."/>
        </authorList>
    </citation>
    <scope>NUCLEOTIDE SEQUENCE</scope>
    <source>
        <strain evidence="4">DRC.2450</strain>
    </source>
</reference>
<feature type="domain" description="Hepatitis C virus Core protein N-terminal" evidence="3">
    <location>
        <begin position="65"/>
        <end position="126"/>
    </location>
</feature>
<evidence type="ECO:0000256" key="2">
    <source>
        <dbReference type="ARBA" id="ARBA00023200"/>
    </source>
</evidence>
<name>L7S4U9_9HEPC</name>
<protein>
    <submittedName>
        <fullName evidence="4">Protein F</fullName>
    </submittedName>
</protein>
<evidence type="ECO:0000313" key="4">
    <source>
        <dbReference type="EMBL" id="AGC14518.1"/>
    </source>
</evidence>
<dbReference type="GO" id="GO:0030430">
    <property type="term" value="C:host cell cytoplasm"/>
    <property type="evidence" value="ECO:0007669"/>
    <property type="project" value="UniProtKB-SubCell"/>
</dbReference>
<comment type="subcellular location">
    <subcellularLocation>
        <location evidence="1">Host cytoplasm</location>
    </subcellularLocation>
</comment>
<keyword evidence="2" id="KW-1035">Host cytoplasm</keyword>
<dbReference type="EMBL" id="KC012613">
    <property type="protein sequence ID" value="AGC14518.1"/>
    <property type="molecule type" value="Genomic_RNA"/>
</dbReference>
<organism evidence="4">
    <name type="scientific">Hepacivirus hominis</name>
    <dbReference type="NCBI Taxonomy" id="3052230"/>
    <lineage>
        <taxon>Viruses</taxon>
        <taxon>Riboviria</taxon>
        <taxon>Orthornavirae</taxon>
        <taxon>Kitrinoviricota</taxon>
        <taxon>Flasuviricetes</taxon>
        <taxon>Amarillovirales</taxon>
        <taxon>Flaviviridae</taxon>
        <taxon>Hepacivirus</taxon>
    </lineage>
</organism>
<dbReference type="InterPro" id="IPR002522">
    <property type="entry name" value="HCV_core_N"/>
</dbReference>
<gene>
    <name evidence="4" type="ORF">HCVgp2</name>
</gene>
<sequence length="184" mass="19567">MSTNPKPQRKPNVTPTAAQWTLSSRAEARSLAEFTCCRAGAPDWVCARLGRLRSGHNLVAGANLSPRRAGPRAGPGLSPGTHGPFMVMRVAGGQDGSCLLAALDHLGAPMIPGGGRAIWVRSSIPLRAASPTSWDTSRSWAPLWVASPELWHTELEPWKTGLTTQQGTSPVALSLSSSWHFSRA</sequence>
<dbReference type="GO" id="GO:0005198">
    <property type="term" value="F:structural molecule activity"/>
    <property type="evidence" value="ECO:0007669"/>
    <property type="project" value="InterPro"/>
</dbReference>
<evidence type="ECO:0000259" key="3">
    <source>
        <dbReference type="Pfam" id="PF01543"/>
    </source>
</evidence>
<dbReference type="GO" id="GO:0019028">
    <property type="term" value="C:viral capsid"/>
    <property type="evidence" value="ECO:0007669"/>
    <property type="project" value="InterPro"/>
</dbReference>
<dbReference type="Pfam" id="PF01543">
    <property type="entry name" value="HCV_capsid"/>
    <property type="match status" value="1"/>
</dbReference>
<proteinExistence type="predicted"/>
<evidence type="ECO:0000256" key="1">
    <source>
        <dbReference type="ARBA" id="ARBA00004192"/>
    </source>
</evidence>
<reference evidence="4" key="2">
    <citation type="submission" date="2013-01" db="EMBL/GenBank/DDBJ databases">
        <title>Hepatitis C virus strains circulating in the Democratic Republic of Congo show a cohort effect.</title>
        <authorList>
            <person name="Iles J.C."/>
            <person name="Harrison G.A."/>
            <person name="Lyons S."/>
            <person name="Djoko C.F."/>
            <person name="Tamoufe U."/>
            <person name="Lebreton M."/>
            <person name="Schneider B.S."/>
            <person name="Fair J.N."/>
            <person name="Tshala F.M."/>
            <person name="Kayembe P.K."/>
            <person name="Muyembe J.J."/>
            <person name="Edidi-Basepeo S."/>
            <person name="Wolfe N.D."/>
            <person name="Klenerman P."/>
            <person name="Simmonds P."/>
            <person name="Pybus O.G."/>
        </authorList>
    </citation>
    <scope>NUCLEOTIDE SEQUENCE</scope>
    <source>
        <strain evidence="4">DRC.2450</strain>
    </source>
</reference>
<accession>L7S4U9</accession>